<dbReference type="SUPFAM" id="SSF48403">
    <property type="entry name" value="Ankyrin repeat"/>
    <property type="match status" value="2"/>
</dbReference>
<evidence type="ECO:0000256" key="1">
    <source>
        <dbReference type="ARBA" id="ARBA00022737"/>
    </source>
</evidence>
<feature type="repeat" description="ANK" evidence="3">
    <location>
        <begin position="253"/>
        <end position="285"/>
    </location>
</feature>
<evidence type="ECO:0000256" key="3">
    <source>
        <dbReference type="PROSITE-ProRule" id="PRU00023"/>
    </source>
</evidence>
<dbReference type="InterPro" id="IPR002110">
    <property type="entry name" value="Ankyrin_rpt"/>
</dbReference>
<feature type="repeat" description="ANK" evidence="3">
    <location>
        <begin position="403"/>
        <end position="435"/>
    </location>
</feature>
<keyword evidence="2 3" id="KW-0040">ANK repeat</keyword>
<dbReference type="PANTHER" id="PTHR24198">
    <property type="entry name" value="ANKYRIN REPEAT AND PROTEIN KINASE DOMAIN-CONTAINING PROTEIN"/>
    <property type="match status" value="1"/>
</dbReference>
<dbReference type="EMBL" id="SNZV01000001">
    <property type="protein sequence ID" value="TDS17664.1"/>
    <property type="molecule type" value="Genomic_DNA"/>
</dbReference>
<accession>A0A4R7DCK7</accession>
<dbReference type="Pfam" id="PF13857">
    <property type="entry name" value="Ank_5"/>
    <property type="match status" value="1"/>
</dbReference>
<evidence type="ECO:0000313" key="4">
    <source>
        <dbReference type="EMBL" id="TDS17664.1"/>
    </source>
</evidence>
<feature type="repeat" description="ANK" evidence="3">
    <location>
        <begin position="319"/>
        <end position="351"/>
    </location>
</feature>
<evidence type="ECO:0000313" key="5">
    <source>
        <dbReference type="Proteomes" id="UP000294752"/>
    </source>
</evidence>
<dbReference type="PROSITE" id="PS50088">
    <property type="entry name" value="ANK_REPEAT"/>
    <property type="match status" value="6"/>
</dbReference>
<feature type="repeat" description="ANK" evidence="3">
    <location>
        <begin position="286"/>
        <end position="318"/>
    </location>
</feature>
<dbReference type="InterPro" id="IPR036770">
    <property type="entry name" value="Ankyrin_rpt-contain_sf"/>
</dbReference>
<organism evidence="4 5">
    <name type="scientific">Sphingobacterium paludis</name>
    <dbReference type="NCBI Taxonomy" id="1476465"/>
    <lineage>
        <taxon>Bacteria</taxon>
        <taxon>Pseudomonadati</taxon>
        <taxon>Bacteroidota</taxon>
        <taxon>Sphingobacteriia</taxon>
        <taxon>Sphingobacteriales</taxon>
        <taxon>Sphingobacteriaceae</taxon>
        <taxon>Sphingobacterium</taxon>
    </lineage>
</organism>
<protein>
    <submittedName>
        <fullName evidence="4">Ankyrin repeat protein</fullName>
    </submittedName>
</protein>
<dbReference type="Proteomes" id="UP000294752">
    <property type="component" value="Unassembled WGS sequence"/>
</dbReference>
<feature type="repeat" description="ANK" evidence="3">
    <location>
        <begin position="436"/>
        <end position="469"/>
    </location>
</feature>
<dbReference type="AlphaFoldDB" id="A0A4R7DCK7"/>
<sequence>MLSALLLSALFGKAQQTTLLTADFWKSKPSLVQVKAEIENGSSPSQPNAASFDPVTMAIMNKASNDVVKFLIEQEGNGVYKKTHHSRSYLHWAASSGNLELVEYLISKGSDVHYQDSHGDAIAAYAASTGNKNTAVFDALFAAGVDPKQRYEGGANLLLLAVPADKDLSVTKYFLNKGLSLEATDDYGRTAADYAAKLGDMELVQKLMDKGVRPTDNALFFAAQGSRQTSNGLPVYKHLIENLKLDPTASNKDGATILHLLVRRPNIELINYLIAKGVDLQKADNEGNTILMNAAAGHDVDLVKLLLSKVENVNAQNDKGESALTRSIANGSAQIASVLLEHGADIHVLDKDEKNLAYYWFSSFRDMSQNPGNGGRGAAGDDFEEKLALFKRNNFSVIESQKDGSSLFHIAVAKENLSLVKKAAELGADVNSQDQEGTTALHKAALIAKDDTILKSLIALGAKKDLKTEFEETAFDLAQENEFLSGNSISLDFLK</sequence>
<dbReference type="PROSITE" id="PS50297">
    <property type="entry name" value="ANK_REP_REGION"/>
    <property type="match status" value="6"/>
</dbReference>
<dbReference type="PANTHER" id="PTHR24198:SF165">
    <property type="entry name" value="ANKYRIN REPEAT-CONTAINING PROTEIN-RELATED"/>
    <property type="match status" value="1"/>
</dbReference>
<dbReference type="Gene3D" id="1.25.40.20">
    <property type="entry name" value="Ankyrin repeat-containing domain"/>
    <property type="match status" value="3"/>
</dbReference>
<gene>
    <name evidence="4" type="ORF">B0I21_101535</name>
</gene>
<keyword evidence="1" id="KW-0677">Repeat</keyword>
<feature type="repeat" description="ANK" evidence="3">
    <location>
        <begin position="85"/>
        <end position="117"/>
    </location>
</feature>
<reference evidence="4 5" key="1">
    <citation type="submission" date="2019-03" db="EMBL/GenBank/DDBJ databases">
        <title>Genomic Encyclopedia of Type Strains, Phase III (KMG-III): the genomes of soil and plant-associated and newly described type strains.</title>
        <authorList>
            <person name="Whitman W."/>
        </authorList>
    </citation>
    <scope>NUCLEOTIDE SEQUENCE [LARGE SCALE GENOMIC DNA]</scope>
    <source>
        <strain evidence="4 5">CGMCC 1.12801</strain>
    </source>
</reference>
<dbReference type="SMART" id="SM00248">
    <property type="entry name" value="ANK"/>
    <property type="match status" value="10"/>
</dbReference>
<evidence type="ECO:0000256" key="2">
    <source>
        <dbReference type="ARBA" id="ARBA00023043"/>
    </source>
</evidence>
<name>A0A4R7DCK7_9SPHI</name>
<proteinExistence type="predicted"/>
<keyword evidence="5" id="KW-1185">Reference proteome</keyword>
<dbReference type="Pfam" id="PF12796">
    <property type="entry name" value="Ank_2"/>
    <property type="match status" value="3"/>
</dbReference>
<comment type="caution">
    <text evidence="4">The sequence shown here is derived from an EMBL/GenBank/DDBJ whole genome shotgun (WGS) entry which is preliminary data.</text>
</comment>